<feature type="region of interest" description="Disordered" evidence="2">
    <location>
        <begin position="401"/>
        <end position="421"/>
    </location>
</feature>
<gene>
    <name evidence="5" type="primary">PPE</name>
    <name evidence="5" type="ordered locus">MLBr01828</name>
</gene>
<name>A0A0H3N071_MYCLB</name>
<dbReference type="PANTHER" id="PTHR46766">
    <property type="entry name" value="GLUTAMINE-RICH PROTEIN 2"/>
    <property type="match status" value="1"/>
</dbReference>
<accession>A0A0H3N071</accession>
<dbReference type="AlphaFoldDB" id="A0A0H3N071"/>
<evidence type="ECO:0000256" key="2">
    <source>
        <dbReference type="SAM" id="MobiDB-lite"/>
    </source>
</evidence>
<dbReference type="Pfam" id="PF18878">
    <property type="entry name" value="PPE-PPW"/>
    <property type="match status" value="1"/>
</dbReference>
<proteinExistence type="inferred from homology"/>
<feature type="domain" description="PPE" evidence="3">
    <location>
        <begin position="6"/>
        <end position="167"/>
    </location>
</feature>
<dbReference type="Gene3D" id="1.20.1260.20">
    <property type="entry name" value="PPE superfamily"/>
    <property type="match status" value="1"/>
</dbReference>
<organism evidence="5 6">
    <name type="scientific">Mycobacterium leprae (strain Br4923)</name>
    <dbReference type="NCBI Taxonomy" id="561304"/>
    <lineage>
        <taxon>Bacteria</taxon>
        <taxon>Bacillati</taxon>
        <taxon>Actinomycetota</taxon>
        <taxon>Actinomycetes</taxon>
        <taxon>Mycobacteriales</taxon>
        <taxon>Mycobacteriaceae</taxon>
        <taxon>Mycobacterium</taxon>
    </lineage>
</organism>
<evidence type="ECO:0000259" key="3">
    <source>
        <dbReference type="Pfam" id="PF00823"/>
    </source>
</evidence>
<feature type="domain" description="PPE-PPW subfamily C-terminal" evidence="4">
    <location>
        <begin position="503"/>
        <end position="550"/>
    </location>
</feature>
<evidence type="ECO:0000313" key="6">
    <source>
        <dbReference type="Proteomes" id="UP000006900"/>
    </source>
</evidence>
<feature type="region of interest" description="Disordered" evidence="2">
    <location>
        <begin position="450"/>
        <end position="551"/>
    </location>
</feature>
<dbReference type="PANTHER" id="PTHR46766:SF1">
    <property type="entry name" value="GLUTAMINE-RICH PROTEIN 2"/>
    <property type="match status" value="1"/>
</dbReference>
<dbReference type="HOGENOM" id="CLU_000243_5_2_11"/>
<dbReference type="InterPro" id="IPR000030">
    <property type="entry name" value="PPE_dom"/>
</dbReference>
<dbReference type="InterPro" id="IPR043641">
    <property type="entry name" value="PPE-PPW_C"/>
</dbReference>
<dbReference type="GO" id="GO:0052572">
    <property type="term" value="P:response to host immune response"/>
    <property type="evidence" value="ECO:0007669"/>
    <property type="project" value="TreeGrafter"/>
</dbReference>
<evidence type="ECO:0000313" key="5">
    <source>
        <dbReference type="EMBL" id="CAR71923.1"/>
    </source>
</evidence>
<protein>
    <submittedName>
        <fullName evidence="5">PPE-family protein</fullName>
    </submittedName>
</protein>
<reference evidence="5 6" key="1">
    <citation type="journal article" date="2009" name="Nat. Genet.">
        <title>Comparative genomic and phylogeographic analysis of Mycobacterium leprae.</title>
        <authorList>
            <person name="Monot M."/>
            <person name="Honore N."/>
            <person name="Garnier T."/>
            <person name="Zidane N."/>
            <person name="Sherafi D."/>
            <person name="Paniz-Mondolfi A."/>
            <person name="Matsuoka M."/>
            <person name="Taylor G.M."/>
            <person name="Donoghue H.D."/>
            <person name="Bouwman A."/>
            <person name="Mays S."/>
            <person name="Watson C."/>
            <person name="Lockwood D."/>
            <person name="Khamispour A."/>
            <person name="Dowlati Y."/>
            <person name="Jianping S."/>
            <person name="Rea T.H."/>
            <person name="Vera-Cabrera L."/>
            <person name="Stefani M.M."/>
            <person name="Banu S."/>
            <person name="Macdonald M."/>
            <person name="Sapkota B.R."/>
            <person name="Spencer J.S."/>
            <person name="Thomas J."/>
            <person name="Harshman K."/>
            <person name="Singh P."/>
            <person name="Busso P."/>
            <person name="Gattiker A."/>
            <person name="Rougemont J."/>
            <person name="Brennan P.J."/>
            <person name="Cole S.T."/>
        </authorList>
    </citation>
    <scope>NUCLEOTIDE SEQUENCE [LARGE SCALE GENOMIC DNA]</scope>
    <source>
        <strain evidence="6">Br4923</strain>
    </source>
</reference>
<dbReference type="Proteomes" id="UP000006900">
    <property type="component" value="Chromosome"/>
</dbReference>
<sequence>MSAPIWMASPPEVHSALLSRGPGSGPLLVAAEAWRSLSSVYAEMADELVALLVVVPVSSWDGSAAEAYVIAYLPYLGWLRQASVDSAVMAAHYETMATAYITTLAMMPTLAELAANRTAHTVLVTTNFFGINTIPIARNEIDYVRMWVEAAIAMGTYQEVSTVVVDSAPEAIAAPQIMASDALEASSDQPSPTAPSQSPQVQNWLQWLQKIGYTDFYNTLVQPLITSLTNHPFFQGMFSGFDPWLPSLGNPLSFLSPFNIAFALGTPMDIGSYVGYLSQTFAFIGADLAAAFASGNPVTIGFTLLFTTIEAIGTIITDTIALVKTMIEQSFVLLPMILPLLTAPLAVATAGAAGSFAGLSELAGLVGVAPPGLPSAPPVAAVAPVVPPSMPTLASIPTPTPMPAPAASTAPVVTPPGPPPVTAPPSVTGAGVESFGYLVGRLPSTARGVVGTSVRQQSSAPDRIEAPDAAATPQEQARSRWRRRAKVTPFDSSGSPNPKAAPTASDQGAGTLGLAGTARQASSGPATGLVTLSNGTFSDSPRAPMLPRTWGADPTFCYNAADIGPAGGWDDE</sequence>
<comment type="similarity">
    <text evidence="1">Belongs to the mycobacterial PPE family.</text>
</comment>
<evidence type="ECO:0000256" key="1">
    <source>
        <dbReference type="ARBA" id="ARBA00010652"/>
    </source>
</evidence>
<dbReference type="SUPFAM" id="SSF140459">
    <property type="entry name" value="PE/PPE dimer-like"/>
    <property type="match status" value="1"/>
</dbReference>
<dbReference type="InterPro" id="IPR038332">
    <property type="entry name" value="PPE_sf"/>
</dbReference>
<evidence type="ECO:0000259" key="4">
    <source>
        <dbReference type="Pfam" id="PF18878"/>
    </source>
</evidence>
<dbReference type="KEGG" id="mlb:MLBr01828"/>
<feature type="compositionally biased region" description="Polar residues" evidence="2">
    <location>
        <begin position="519"/>
        <end position="539"/>
    </location>
</feature>
<dbReference type="Pfam" id="PF00823">
    <property type="entry name" value="PPE"/>
    <property type="match status" value="1"/>
</dbReference>
<feature type="compositionally biased region" description="Low complexity" evidence="2">
    <location>
        <begin position="508"/>
        <end position="518"/>
    </location>
</feature>
<dbReference type="EMBL" id="FM211192">
    <property type="protein sequence ID" value="CAR71923.1"/>
    <property type="molecule type" value="Genomic_DNA"/>
</dbReference>